<name>F8KP85_HELBC</name>
<dbReference type="STRING" id="1002804.HBZC1_16070"/>
<keyword evidence="2" id="KW-1185">Reference proteome</keyword>
<proteinExistence type="predicted"/>
<gene>
    <name evidence="1" type="ordered locus">HBZC1_16070</name>
</gene>
<dbReference type="KEGG" id="hbi:HBZC1_16070"/>
<evidence type="ECO:0000313" key="2">
    <source>
        <dbReference type="Proteomes" id="UP000008387"/>
    </source>
</evidence>
<protein>
    <submittedName>
        <fullName evidence="1">Uncharacterized protein</fullName>
    </submittedName>
</protein>
<dbReference type="HOGENOM" id="CLU_054536_0_0_7"/>
<evidence type="ECO:0000313" key="1">
    <source>
        <dbReference type="EMBL" id="CCB80593.1"/>
    </source>
</evidence>
<accession>F8KP85</accession>
<dbReference type="EMBL" id="FR871757">
    <property type="protein sequence ID" value="CCB80593.1"/>
    <property type="molecule type" value="Genomic_DNA"/>
</dbReference>
<dbReference type="RefSeq" id="WP_013890988.1">
    <property type="nucleotide sequence ID" value="NC_015674.1"/>
</dbReference>
<organism evidence="1 2">
    <name type="scientific">Helicobacter bizzozeronii (strain CIII-1)</name>
    <dbReference type="NCBI Taxonomy" id="1002804"/>
    <lineage>
        <taxon>Bacteria</taxon>
        <taxon>Pseudomonadati</taxon>
        <taxon>Campylobacterota</taxon>
        <taxon>Epsilonproteobacteria</taxon>
        <taxon>Campylobacterales</taxon>
        <taxon>Helicobacteraceae</taxon>
        <taxon>Helicobacter</taxon>
    </lineage>
</organism>
<dbReference type="Proteomes" id="UP000008387">
    <property type="component" value="Chromosome"/>
</dbReference>
<dbReference type="eggNOG" id="COG0770">
    <property type="taxonomic scope" value="Bacteria"/>
</dbReference>
<dbReference type="AlphaFoldDB" id="F8KP85"/>
<dbReference type="GeneID" id="64362253"/>
<reference evidence="1 2" key="1">
    <citation type="journal article" date="2011" name="J. Bacteriol.">
        <title>Genome sequence of Helicobacter bizzozeronii strain CIII-1, an isolate from human gastric mucosa.</title>
        <authorList>
            <person name="Schott T."/>
            <person name="Rossi M."/>
            <person name="Hanninen M.L."/>
        </authorList>
    </citation>
    <scope>NUCLEOTIDE SEQUENCE [LARGE SCALE GENOMIC DNA]</scope>
    <source>
        <strain evidence="1 2">CIII-1</strain>
    </source>
</reference>
<sequence>MDVHEVVAITRGVLKSRPYVSKFTHTTHRASQVKHGSLFVALDPQQIDLALSLGAYGILYDQEVPISDSEVAWIYVPNLDMAVEKLLYYKLLEAPAIFGVCVVEFAILQKIAPEGLLFFEGSKLDLLDFDLSTPCVIWQDTLPSHLFKPKDIPSEPMLFEILLPELFSMSICYQHKRYDLKLSSFYAPQLAKALHICTLAGVIAHLDRLGVLNFMQPHYTNPQLEPCTFGQSTQILILEKQSQSLLQMARYAHQITPWQQIQIFTPNPLPAPHVLYSDLAHLRQILQTTPYTLGFIGGDFEIQQILKPKKSPKGLFDGL</sequence>